<feature type="domain" description="S-adenosylmethionine synthetase central" evidence="9">
    <location>
        <begin position="109"/>
        <end position="228"/>
    </location>
</feature>
<evidence type="ECO:0000256" key="5">
    <source>
        <dbReference type="ARBA" id="ARBA00022840"/>
    </source>
</evidence>
<accession>Q027Y1</accession>
<name>Q027Y1_SOLUE</name>
<dbReference type="Pfam" id="PF00438">
    <property type="entry name" value="S-AdoMet_synt_N"/>
    <property type="match status" value="1"/>
</dbReference>
<evidence type="ECO:0000313" key="11">
    <source>
        <dbReference type="EMBL" id="ABJ82676.1"/>
    </source>
</evidence>
<dbReference type="GO" id="GO:0046872">
    <property type="term" value="F:metal ion binding"/>
    <property type="evidence" value="ECO:0007669"/>
    <property type="project" value="UniProtKB-KW"/>
</dbReference>
<dbReference type="InterPro" id="IPR022628">
    <property type="entry name" value="S-AdoMet_synt_N"/>
</dbReference>
<gene>
    <name evidence="11" type="ordered locus">Acid_1686</name>
</gene>
<dbReference type="GO" id="GO:0006556">
    <property type="term" value="P:S-adenosylmethionine biosynthetic process"/>
    <property type="evidence" value="ECO:0007669"/>
    <property type="project" value="InterPro"/>
</dbReference>
<reference evidence="11" key="1">
    <citation type="submission" date="2006-10" db="EMBL/GenBank/DDBJ databases">
        <title>Complete sequence of Solibacter usitatus Ellin6076.</title>
        <authorList>
            <consortium name="US DOE Joint Genome Institute"/>
            <person name="Copeland A."/>
            <person name="Lucas S."/>
            <person name="Lapidus A."/>
            <person name="Barry K."/>
            <person name="Detter J.C."/>
            <person name="Glavina del Rio T."/>
            <person name="Hammon N."/>
            <person name="Israni S."/>
            <person name="Dalin E."/>
            <person name="Tice H."/>
            <person name="Pitluck S."/>
            <person name="Thompson L.S."/>
            <person name="Brettin T."/>
            <person name="Bruce D."/>
            <person name="Han C."/>
            <person name="Tapia R."/>
            <person name="Gilna P."/>
            <person name="Schmutz J."/>
            <person name="Larimer F."/>
            <person name="Land M."/>
            <person name="Hauser L."/>
            <person name="Kyrpides N."/>
            <person name="Mikhailova N."/>
            <person name="Janssen P.H."/>
            <person name="Kuske C.R."/>
            <person name="Richardson P."/>
        </authorList>
    </citation>
    <scope>NUCLEOTIDE SEQUENCE</scope>
    <source>
        <strain evidence="11">Ellin6076</strain>
    </source>
</reference>
<proteinExistence type="predicted"/>
<sequence>MLYAAEYVLPGHPDKLCDAIADALVEEAVRHEKRALCAIEVAVHRASVFVTGRIACRGARRIPVKDIVRECYRVAGYRTEWRPSPEELDVRTNLCLGPLVEGEAGFREVADDQSIITGYAIDSPGTNFLPPEHWLASRLARRLETLRTGRPDLRLGPDGKLALVFDAGSKALACLTASVQQTVVGDEIELNRAVRQCVAEELASSVAAISGLQAEIPESFHVNGAGNFEVGGPEGDNGLSGKKLVVDGYGPRVPIGGGALSGKDFFKADRAGAILARRLAKAVVMSGAAPECTATITIAPGERAFRIVSLVGCGAALDPRRWTGLMDLSLMKAGENYAGMTGLPDLARYGHFTLPDRPWERIEF</sequence>
<evidence type="ECO:0000259" key="8">
    <source>
        <dbReference type="Pfam" id="PF00438"/>
    </source>
</evidence>
<keyword evidence="7" id="KW-0630">Potassium</keyword>
<dbReference type="Pfam" id="PF02773">
    <property type="entry name" value="S-AdoMet_synt_C"/>
    <property type="match status" value="1"/>
</dbReference>
<feature type="domain" description="S-adenosylmethionine synthetase C-terminal" evidence="10">
    <location>
        <begin position="230"/>
        <end position="301"/>
    </location>
</feature>
<dbReference type="InterPro" id="IPR022636">
    <property type="entry name" value="S-AdoMet_synthetase_sfam"/>
</dbReference>
<evidence type="ECO:0000256" key="3">
    <source>
        <dbReference type="ARBA" id="ARBA00022723"/>
    </source>
</evidence>
<dbReference type="GO" id="GO:0005524">
    <property type="term" value="F:ATP binding"/>
    <property type="evidence" value="ECO:0007669"/>
    <property type="project" value="UniProtKB-KW"/>
</dbReference>
<evidence type="ECO:0000256" key="6">
    <source>
        <dbReference type="ARBA" id="ARBA00022842"/>
    </source>
</evidence>
<dbReference type="EMBL" id="CP000473">
    <property type="protein sequence ID" value="ABJ82676.1"/>
    <property type="molecule type" value="Genomic_DNA"/>
</dbReference>
<keyword evidence="5" id="KW-0067">ATP-binding</keyword>
<dbReference type="InterPro" id="IPR022629">
    <property type="entry name" value="S-AdoMet_synt_central"/>
</dbReference>
<dbReference type="AlphaFoldDB" id="Q027Y1"/>
<evidence type="ECO:0000256" key="7">
    <source>
        <dbReference type="ARBA" id="ARBA00022958"/>
    </source>
</evidence>
<dbReference type="GO" id="GO:0006730">
    <property type="term" value="P:one-carbon metabolic process"/>
    <property type="evidence" value="ECO:0007669"/>
    <property type="project" value="UniProtKB-KW"/>
</dbReference>
<dbReference type="Gene3D" id="3.30.300.10">
    <property type="match status" value="3"/>
</dbReference>
<evidence type="ECO:0000256" key="4">
    <source>
        <dbReference type="ARBA" id="ARBA00022741"/>
    </source>
</evidence>
<evidence type="ECO:0000256" key="2">
    <source>
        <dbReference type="ARBA" id="ARBA00022679"/>
    </source>
</evidence>
<evidence type="ECO:0000259" key="9">
    <source>
        <dbReference type="Pfam" id="PF02772"/>
    </source>
</evidence>
<dbReference type="InterPro" id="IPR022630">
    <property type="entry name" value="S-AdoMet_synt_C"/>
</dbReference>
<keyword evidence="6" id="KW-0460">Magnesium</keyword>
<organism evidence="11">
    <name type="scientific">Solibacter usitatus (strain Ellin6076)</name>
    <dbReference type="NCBI Taxonomy" id="234267"/>
    <lineage>
        <taxon>Bacteria</taxon>
        <taxon>Pseudomonadati</taxon>
        <taxon>Acidobacteriota</taxon>
        <taxon>Terriglobia</taxon>
        <taxon>Bryobacterales</taxon>
        <taxon>Solibacteraceae</taxon>
        <taxon>Candidatus Solibacter</taxon>
    </lineage>
</organism>
<evidence type="ECO:0000259" key="10">
    <source>
        <dbReference type="Pfam" id="PF02773"/>
    </source>
</evidence>
<dbReference type="InParanoid" id="Q027Y1"/>
<feature type="domain" description="S-adenosylmethionine synthetase N-terminal" evidence="8">
    <location>
        <begin position="2"/>
        <end position="80"/>
    </location>
</feature>
<dbReference type="Pfam" id="PF02772">
    <property type="entry name" value="S-AdoMet_synt_M"/>
    <property type="match status" value="1"/>
</dbReference>
<dbReference type="PANTHER" id="PTHR11964">
    <property type="entry name" value="S-ADENOSYLMETHIONINE SYNTHETASE"/>
    <property type="match status" value="1"/>
</dbReference>
<dbReference type="STRING" id="234267.Acid_1686"/>
<dbReference type="GO" id="GO:0004478">
    <property type="term" value="F:methionine adenosyltransferase activity"/>
    <property type="evidence" value="ECO:0007669"/>
    <property type="project" value="UniProtKB-EC"/>
</dbReference>
<dbReference type="InterPro" id="IPR002133">
    <property type="entry name" value="S-AdoMet_synthetase"/>
</dbReference>
<keyword evidence="4" id="KW-0547">Nucleotide-binding</keyword>
<dbReference type="eggNOG" id="COG0192">
    <property type="taxonomic scope" value="Bacteria"/>
</dbReference>
<keyword evidence="1" id="KW-0554">One-carbon metabolism</keyword>
<keyword evidence="2 11" id="KW-0808">Transferase</keyword>
<keyword evidence="3" id="KW-0479">Metal-binding</keyword>
<dbReference type="EC" id="2.5.1.6" evidence="11"/>
<dbReference type="KEGG" id="sus:Acid_1686"/>
<evidence type="ECO:0000256" key="1">
    <source>
        <dbReference type="ARBA" id="ARBA00022563"/>
    </source>
</evidence>
<dbReference type="SUPFAM" id="SSF55973">
    <property type="entry name" value="S-adenosylmethionine synthetase"/>
    <property type="match status" value="3"/>
</dbReference>
<protein>
    <submittedName>
        <fullName evidence="11">Methionine adenosyltransferase</fullName>
        <ecNumber evidence="11">2.5.1.6</ecNumber>
    </submittedName>
</protein>
<dbReference type="HOGENOM" id="CLU_760530_0_0_0"/>